<keyword evidence="17" id="KW-0732">Signal</keyword>
<dbReference type="EC" id="2.7.10.1" evidence="2"/>
<keyword evidence="5 16" id="KW-0812">Transmembrane</keyword>
<dbReference type="Pfam" id="PF01030">
    <property type="entry name" value="Recep_L_domain"/>
    <property type="match status" value="2"/>
</dbReference>
<feature type="chain" id="PRO_5041725898" description="receptor protein-tyrosine kinase" evidence="17">
    <location>
        <begin position="20"/>
        <end position="1971"/>
    </location>
</feature>
<dbReference type="SMART" id="SM00219">
    <property type="entry name" value="TyrKc"/>
    <property type="match status" value="1"/>
</dbReference>
<dbReference type="PROSITE" id="PS00109">
    <property type="entry name" value="PROTEIN_KINASE_TYR"/>
    <property type="match status" value="1"/>
</dbReference>
<evidence type="ECO:0000256" key="15">
    <source>
        <dbReference type="SAM" id="MobiDB-lite"/>
    </source>
</evidence>
<feature type="compositionally biased region" description="Polar residues" evidence="15">
    <location>
        <begin position="1604"/>
        <end position="1615"/>
    </location>
</feature>
<evidence type="ECO:0000256" key="7">
    <source>
        <dbReference type="ARBA" id="ARBA00022777"/>
    </source>
</evidence>
<keyword evidence="10 16" id="KW-0472">Membrane</keyword>
<name>A0AA84Z6M4_9TREM</name>
<keyword evidence="4" id="KW-0808">Transferase</keyword>
<organism evidence="19 20">
    <name type="scientific">Schistosoma margrebowiei</name>
    <dbReference type="NCBI Taxonomy" id="48269"/>
    <lineage>
        <taxon>Eukaryota</taxon>
        <taxon>Metazoa</taxon>
        <taxon>Spiralia</taxon>
        <taxon>Lophotrochozoa</taxon>
        <taxon>Platyhelminthes</taxon>
        <taxon>Trematoda</taxon>
        <taxon>Digenea</taxon>
        <taxon>Strigeidida</taxon>
        <taxon>Schistosomatoidea</taxon>
        <taxon>Schistosomatidae</taxon>
        <taxon>Schistosoma</taxon>
    </lineage>
</organism>
<feature type="transmembrane region" description="Helical" evidence="16">
    <location>
        <begin position="1081"/>
        <end position="1099"/>
    </location>
</feature>
<dbReference type="InterPro" id="IPR006212">
    <property type="entry name" value="Furin_repeat"/>
</dbReference>
<dbReference type="InterPro" id="IPR020635">
    <property type="entry name" value="Tyr_kinase_cat_dom"/>
</dbReference>
<dbReference type="GO" id="GO:0043235">
    <property type="term" value="C:receptor complex"/>
    <property type="evidence" value="ECO:0007669"/>
    <property type="project" value="TreeGrafter"/>
</dbReference>
<dbReference type="InterPro" id="IPR050122">
    <property type="entry name" value="RTK"/>
</dbReference>
<dbReference type="FunFam" id="1.10.510.10:FF:000027">
    <property type="entry name" value="Receptor protein-tyrosine kinase"/>
    <property type="match status" value="1"/>
</dbReference>
<dbReference type="SUPFAM" id="SSF56112">
    <property type="entry name" value="Protein kinase-like (PK-like)"/>
    <property type="match status" value="1"/>
</dbReference>
<feature type="compositionally biased region" description="Low complexity" evidence="15">
    <location>
        <begin position="1297"/>
        <end position="1309"/>
    </location>
</feature>
<evidence type="ECO:0000256" key="1">
    <source>
        <dbReference type="ARBA" id="ARBA00004479"/>
    </source>
</evidence>
<dbReference type="InterPro" id="IPR008266">
    <property type="entry name" value="Tyr_kinase_AS"/>
</dbReference>
<dbReference type="Pfam" id="PF00757">
    <property type="entry name" value="Furin-like"/>
    <property type="match status" value="1"/>
</dbReference>
<dbReference type="Proteomes" id="UP000050790">
    <property type="component" value="Unassembled WGS sequence"/>
</dbReference>
<dbReference type="InterPro" id="IPR000494">
    <property type="entry name" value="Rcpt_L-dom"/>
</dbReference>
<feature type="region of interest" description="Disordered" evidence="15">
    <location>
        <begin position="1714"/>
        <end position="1737"/>
    </location>
</feature>
<dbReference type="GO" id="GO:0004714">
    <property type="term" value="F:transmembrane receptor protein tyrosine kinase activity"/>
    <property type="evidence" value="ECO:0007669"/>
    <property type="project" value="UniProtKB-EC"/>
</dbReference>
<feature type="compositionally biased region" description="Low complexity" evidence="15">
    <location>
        <begin position="1616"/>
        <end position="1630"/>
    </location>
</feature>
<evidence type="ECO:0000313" key="19">
    <source>
        <dbReference type="Proteomes" id="UP000050790"/>
    </source>
</evidence>
<dbReference type="PANTHER" id="PTHR24416:SF566">
    <property type="entry name" value="EPIDERMAL GROWTH FACTOR RECEPTOR"/>
    <property type="match status" value="1"/>
</dbReference>
<keyword evidence="8" id="KW-0067">ATP-binding</keyword>
<evidence type="ECO:0000256" key="5">
    <source>
        <dbReference type="ARBA" id="ARBA00022692"/>
    </source>
</evidence>
<feature type="region of interest" description="Disordered" evidence="15">
    <location>
        <begin position="1914"/>
        <end position="1971"/>
    </location>
</feature>
<accession>A0AA84Z6M4</accession>
<sequence length="1971" mass="221439">MKFMFVYLVGLSLRLLSMFSNFSLKRHVVAATADVEGVKVCFTHMNSIGGYPKEGSYEMVKLILDQNCTHIIGNLILTGLYRKADGSDPDLSFLKSIQEISGYLVIMHSNVNNIPLSNLRVIRANNGGYKIHDELDFAALIIRKNYKDGETLKHVDLHNLKSIVRGSVYIYDNPGLQYLPDSIHWTELFESVGEQNFYSHKLIQTNAYGDKNITIDLHLYEHNPHDIEPEPVSANVKSSCSKLCPKINNNTYCWGPSLSDCQHQSKCQNLLCNRCLRIRNSYSCCHEQCLGGCTGPLASQCVSCKEYYNSGICVAHCPSRTIIHEGKLISNPEFKYRLGNLCLSVCPDGFMVEGDVCVTHCSTGSMSTDGRVCLPCQDKCPKSCKITDKETKNGRKMSNFDLRNLNQLINCTILEGNLILTKESFNPSSDLTDHIPITDHRQLWALHSLREITGYIYLDLELLGDSLRNFSFLENLVKVSGYLPSARVSIMIINSKARFPGLRSLRQVPHGRVIFHQNPNLCYLSSLPWTNSAHSRIFSTLNQTNSMEITVIDGPSDNYCESLNYVCHPACKKEYGCWGPGPDQCVRCSYRRAGLYTCVQSCSNLTGYMSEQWEKQLQMSNKKNDYFGNSLTKNFHLNYHTAETENVCVPCHPECGKSCTGPGAHECIGSCKTAWSEGQCVSECHSNTYLNMDRRICEPCQTHCHQRQLTKQPVCTGPGRHPGKGGCNKCEKFVVQSPFNQMNSEISDLSSPHTTISLLCIRGDCPPGTYLTTEVVQPNTLFAKYAEIFTSVAAVCRSCHPRCPMCTAYSLLRANEQRLGCMKCTGFWLRDACVEHCPIEQTYAIWIKTNHNVSRNSSEKHLNLKDIDLKHNGIYVRHLNGQCLACHEQCHAGCWGPGPDQCNHCLNVKVPIRFISNNLTKVYGLDQFSGDDLSIEMNSLNLHLYHGRFICLPQCPNDLYNHIINIPEMEGETICHHSTYLSTSDYELIMQDNVYPFQYFNNYPFSNNNQQLEQGTSAGIIGLRKSSSYFSSVNGSIMHRKLKNDPVILIMIPLCIILIVFAVLVFICYRYRSNQQYIKKYEHSPLLLLKLLFCPLSFISKRFVSDISNYKYKKGNPVINLSPTNCQYKNRNDESGTETNVMQYPGTEEGLLGRSSVTGSHRYPNQIVNGQKAPNLGRLVMINLDDLCLNEKSGPLGTGAFGAVYQGIWKVCQTDYPNLPNINYVITANNEEELMLKVNSQSSRSLLTTPTPMNEMNVVSTNQINSSNIQANEVHTSATEKSSVINQKNNNTDEDTSQTSNSVTTTSKASTEKSKKEYKLLCVAVKILNEVRGSSDLQALLDEAKVMASVSHYHCLPLLGICLSQSRKCLVSAYVVNGSLDRYLRLRAPNIDSSTLLDWASQIADGMAYLQSRGIIHRDLATRNVLVTSPEHLQITDFGLAKMLESEEEAKRNEVIVCSGRVPIRWLACETLTHRIYSFKTDVWAYGVTIWEIFTFGDKPFDRIETANVKDHVLAGRRLPQPDICTLELYQVMLNCWNENPDARPNFVELYNMFKDFARQPHLYLHSRNESSSNTEVYSSTGDTRSRATIYPTTRLSGERFRQPDQTVPSFQSMKSRNSCSPLQNSSSSSGLTNRRFDVGRRTRTSLLLPPTVLQANRTGKYPRHKRRSVGARTDYTMSASLSINSGIGERWGNSSFATHSHPTLIKVDEANGTGNISRNFKINSNTSGNNRNNEQFNVGLFSTDSWASSGQPLLSSDQESSLSHLMLSNFGYTSSESRSSMTVNSPGQHNRNFSSTGSSVPTESRNSEQQSVDEPTSNTQRIGLDMRSGLPVNTSFEAAAGYVWPQWPDAIPNPENNNLDQANSSETSYVFNAIDSESENNLPFLNRQLWLRRNARQRRYYLRQLQIHRSVADSSLPEQAGEDAMEETSSWAEPSRSNQSNPNGQQEDSDSDPGSADRYWPDPTYSPQNV</sequence>
<dbReference type="GO" id="GO:0008284">
    <property type="term" value="P:positive regulation of cell population proliferation"/>
    <property type="evidence" value="ECO:0007669"/>
    <property type="project" value="TreeGrafter"/>
</dbReference>
<evidence type="ECO:0000256" key="17">
    <source>
        <dbReference type="SAM" id="SignalP"/>
    </source>
</evidence>
<dbReference type="InterPro" id="IPR006211">
    <property type="entry name" value="Furin-like_Cys-rich_dom"/>
</dbReference>
<dbReference type="Pfam" id="PF07714">
    <property type="entry name" value="PK_Tyr_Ser-Thr"/>
    <property type="match status" value="1"/>
</dbReference>
<evidence type="ECO:0000256" key="3">
    <source>
        <dbReference type="ARBA" id="ARBA00022553"/>
    </source>
</evidence>
<feature type="compositionally biased region" description="Polar residues" evidence="15">
    <location>
        <begin position="1776"/>
        <end position="1822"/>
    </location>
</feature>
<evidence type="ECO:0000256" key="16">
    <source>
        <dbReference type="SAM" id="Phobius"/>
    </source>
</evidence>
<dbReference type="WBParaSite" id="SMRG1_10540.1">
    <property type="protein sequence ID" value="SMRG1_10540.1"/>
    <property type="gene ID" value="SMRG1_10540"/>
</dbReference>
<keyword evidence="3" id="KW-0597">Phosphoprotein</keyword>
<dbReference type="InterPro" id="IPR036941">
    <property type="entry name" value="Rcpt_L-dom_sf"/>
</dbReference>
<feature type="region of interest" description="Disordered" evidence="15">
    <location>
        <begin position="1569"/>
        <end position="1637"/>
    </location>
</feature>
<dbReference type="PROSITE" id="PS50011">
    <property type="entry name" value="PROTEIN_KINASE_DOM"/>
    <property type="match status" value="1"/>
</dbReference>
<feature type="compositionally biased region" description="Polar residues" evidence="15">
    <location>
        <begin position="1928"/>
        <end position="1947"/>
    </location>
</feature>
<feature type="compositionally biased region" description="Polar residues" evidence="15">
    <location>
        <begin position="1570"/>
        <end position="1583"/>
    </location>
</feature>
<keyword evidence="13" id="KW-0325">Glycoprotein</keyword>
<dbReference type="PANTHER" id="PTHR24416">
    <property type="entry name" value="TYROSINE-PROTEIN KINASE RECEPTOR"/>
    <property type="match status" value="1"/>
</dbReference>
<dbReference type="SUPFAM" id="SSF57184">
    <property type="entry name" value="Growth factor receptor domain"/>
    <property type="match status" value="3"/>
</dbReference>
<dbReference type="PRINTS" id="PR00109">
    <property type="entry name" value="TYRKINASE"/>
</dbReference>
<dbReference type="Gene3D" id="3.80.20.20">
    <property type="entry name" value="Receptor L-domain"/>
    <property type="match status" value="2"/>
</dbReference>
<dbReference type="InterPro" id="IPR000719">
    <property type="entry name" value="Prot_kinase_dom"/>
</dbReference>
<dbReference type="InterPro" id="IPR001245">
    <property type="entry name" value="Ser-Thr/Tyr_kinase_cat_dom"/>
</dbReference>
<dbReference type="Gene3D" id="2.10.220.10">
    <property type="entry name" value="Hormone Receptor, Insulin-like Growth Factor Receptor 1, Chain A, domain 2"/>
    <property type="match status" value="3"/>
</dbReference>
<dbReference type="CDD" id="cd00064">
    <property type="entry name" value="FU"/>
    <property type="match status" value="4"/>
</dbReference>
<comment type="catalytic activity">
    <reaction evidence="14">
        <text>L-tyrosyl-[protein] + ATP = O-phospho-L-tyrosyl-[protein] + ADP + H(+)</text>
        <dbReference type="Rhea" id="RHEA:10596"/>
        <dbReference type="Rhea" id="RHEA-COMP:10136"/>
        <dbReference type="Rhea" id="RHEA-COMP:20101"/>
        <dbReference type="ChEBI" id="CHEBI:15378"/>
        <dbReference type="ChEBI" id="CHEBI:30616"/>
        <dbReference type="ChEBI" id="CHEBI:46858"/>
        <dbReference type="ChEBI" id="CHEBI:61978"/>
        <dbReference type="ChEBI" id="CHEBI:456216"/>
        <dbReference type="EC" id="2.7.10.1"/>
    </reaction>
</comment>
<dbReference type="GO" id="GO:0007169">
    <property type="term" value="P:cell surface receptor protein tyrosine kinase signaling pathway"/>
    <property type="evidence" value="ECO:0007669"/>
    <property type="project" value="TreeGrafter"/>
</dbReference>
<feature type="region of interest" description="Disordered" evidence="15">
    <location>
        <begin position="1273"/>
        <end position="1310"/>
    </location>
</feature>
<dbReference type="Gene3D" id="3.30.200.20">
    <property type="entry name" value="Phosphorylase Kinase, domain 1"/>
    <property type="match status" value="1"/>
</dbReference>
<feature type="transmembrane region" description="Helical" evidence="16">
    <location>
        <begin position="1047"/>
        <end position="1069"/>
    </location>
</feature>
<keyword evidence="11" id="KW-0829">Tyrosine-protein kinase</keyword>
<keyword evidence="12" id="KW-0675">Receptor</keyword>
<evidence type="ECO:0000256" key="2">
    <source>
        <dbReference type="ARBA" id="ARBA00011902"/>
    </source>
</evidence>
<dbReference type="GO" id="GO:0022008">
    <property type="term" value="P:neurogenesis"/>
    <property type="evidence" value="ECO:0007669"/>
    <property type="project" value="TreeGrafter"/>
</dbReference>
<evidence type="ECO:0000256" key="8">
    <source>
        <dbReference type="ARBA" id="ARBA00022840"/>
    </source>
</evidence>
<evidence type="ECO:0000256" key="14">
    <source>
        <dbReference type="ARBA" id="ARBA00051243"/>
    </source>
</evidence>
<evidence type="ECO:0000256" key="9">
    <source>
        <dbReference type="ARBA" id="ARBA00022989"/>
    </source>
</evidence>
<proteinExistence type="predicted"/>
<feature type="domain" description="Protein kinase" evidence="18">
    <location>
        <begin position="1190"/>
        <end position="1565"/>
    </location>
</feature>
<dbReference type="GO" id="GO:0043066">
    <property type="term" value="P:negative regulation of apoptotic process"/>
    <property type="evidence" value="ECO:0007669"/>
    <property type="project" value="TreeGrafter"/>
</dbReference>
<feature type="region of interest" description="Disordered" evidence="15">
    <location>
        <begin position="1776"/>
        <end position="1825"/>
    </location>
</feature>
<evidence type="ECO:0000256" key="12">
    <source>
        <dbReference type="ARBA" id="ARBA00023170"/>
    </source>
</evidence>
<reference evidence="20" key="1">
    <citation type="submission" date="2023-11" db="UniProtKB">
        <authorList>
            <consortium name="WormBaseParasite"/>
        </authorList>
    </citation>
    <scope>IDENTIFICATION</scope>
</reference>
<keyword evidence="7" id="KW-0418">Kinase</keyword>
<comment type="subcellular location">
    <subcellularLocation>
        <location evidence="1">Membrane</location>
        <topology evidence="1">Single-pass type I membrane protein</topology>
    </subcellularLocation>
</comment>
<keyword evidence="9 16" id="KW-1133">Transmembrane helix</keyword>
<evidence type="ECO:0000256" key="13">
    <source>
        <dbReference type="ARBA" id="ARBA00023180"/>
    </source>
</evidence>
<evidence type="ECO:0000259" key="18">
    <source>
        <dbReference type="PROSITE" id="PS50011"/>
    </source>
</evidence>
<dbReference type="Gene3D" id="1.10.510.10">
    <property type="entry name" value="Transferase(Phosphotransferase) domain 1"/>
    <property type="match status" value="1"/>
</dbReference>
<feature type="signal peptide" evidence="17">
    <location>
        <begin position="1"/>
        <end position="19"/>
    </location>
</feature>
<evidence type="ECO:0000256" key="10">
    <source>
        <dbReference type="ARBA" id="ARBA00023136"/>
    </source>
</evidence>
<keyword evidence="6" id="KW-0547">Nucleotide-binding</keyword>
<dbReference type="GO" id="GO:0005524">
    <property type="term" value="F:ATP binding"/>
    <property type="evidence" value="ECO:0007669"/>
    <property type="project" value="UniProtKB-KW"/>
</dbReference>
<evidence type="ECO:0000313" key="20">
    <source>
        <dbReference type="WBParaSite" id="SMRG1_10540.1"/>
    </source>
</evidence>
<feature type="compositionally biased region" description="Polar residues" evidence="15">
    <location>
        <begin position="1714"/>
        <end position="1723"/>
    </location>
</feature>
<dbReference type="GO" id="GO:0009925">
    <property type="term" value="C:basal plasma membrane"/>
    <property type="evidence" value="ECO:0007669"/>
    <property type="project" value="TreeGrafter"/>
</dbReference>
<dbReference type="SUPFAM" id="SSF52058">
    <property type="entry name" value="L domain-like"/>
    <property type="match status" value="2"/>
</dbReference>
<dbReference type="SMART" id="SM00261">
    <property type="entry name" value="FU"/>
    <property type="match status" value="6"/>
</dbReference>
<feature type="compositionally biased region" description="Polar residues" evidence="15">
    <location>
        <begin position="1273"/>
        <end position="1290"/>
    </location>
</feature>
<dbReference type="InterPro" id="IPR009030">
    <property type="entry name" value="Growth_fac_rcpt_cys_sf"/>
</dbReference>
<evidence type="ECO:0000256" key="4">
    <source>
        <dbReference type="ARBA" id="ARBA00022679"/>
    </source>
</evidence>
<evidence type="ECO:0000256" key="6">
    <source>
        <dbReference type="ARBA" id="ARBA00022741"/>
    </source>
</evidence>
<feature type="compositionally biased region" description="Low complexity" evidence="15">
    <location>
        <begin position="1724"/>
        <end position="1734"/>
    </location>
</feature>
<evidence type="ECO:0000256" key="11">
    <source>
        <dbReference type="ARBA" id="ARBA00023137"/>
    </source>
</evidence>
<dbReference type="InterPro" id="IPR011009">
    <property type="entry name" value="Kinase-like_dom_sf"/>
</dbReference>
<protein>
    <recommendedName>
        <fullName evidence="2">receptor protein-tyrosine kinase</fullName>
        <ecNumber evidence="2">2.7.10.1</ecNumber>
    </recommendedName>
</protein>